<organism evidence="1 2">
    <name type="scientific">Streptomyces anandii</name>
    <dbReference type="NCBI Taxonomy" id="285454"/>
    <lineage>
        <taxon>Bacteria</taxon>
        <taxon>Bacillati</taxon>
        <taxon>Actinomycetota</taxon>
        <taxon>Actinomycetes</taxon>
        <taxon>Kitasatosporales</taxon>
        <taxon>Streptomycetaceae</taxon>
        <taxon>Streptomyces</taxon>
    </lineage>
</organism>
<sequence>MTVTAHHPTTTITREPKASWAAFAERVRENGQYRTRAEAEQVARTVLSALGGHVTADERVELAAALPEEAARVFASQIPAVRPLTAAGFVDAVAARIDGSTAATARWDVSSVLSVVADLVDEDLTRRVIAQLPPGYALLFGRAQLAPVAGGPEGPAA</sequence>
<reference evidence="1 2" key="1">
    <citation type="submission" date="2024-09" db="EMBL/GenBank/DDBJ databases">
        <title>The Natural Products Discovery Center: Release of the First 8490 Sequenced Strains for Exploring Actinobacteria Biosynthetic Diversity.</title>
        <authorList>
            <person name="Kalkreuter E."/>
            <person name="Kautsar S.A."/>
            <person name="Yang D."/>
            <person name="Bader C.D."/>
            <person name="Teijaro C.N."/>
            <person name="Fluegel L."/>
            <person name="Davis C.M."/>
            <person name="Simpson J.R."/>
            <person name="Lauterbach L."/>
            <person name="Steele A.D."/>
            <person name="Gui C."/>
            <person name="Meng S."/>
            <person name="Li G."/>
            <person name="Viehrig K."/>
            <person name="Ye F."/>
            <person name="Su P."/>
            <person name="Kiefer A.F."/>
            <person name="Nichols A."/>
            <person name="Cepeda A.J."/>
            <person name="Yan W."/>
            <person name="Fan B."/>
            <person name="Jiang Y."/>
            <person name="Adhikari A."/>
            <person name="Zheng C.-J."/>
            <person name="Schuster L."/>
            <person name="Cowan T.M."/>
            <person name="Smanski M.J."/>
            <person name="Chevrette M.G."/>
            <person name="De Carvalho L.P.S."/>
            <person name="Shen B."/>
        </authorList>
    </citation>
    <scope>NUCLEOTIDE SEQUENCE [LARGE SCALE GENOMIC DNA]</scope>
    <source>
        <strain evidence="1 2">NPDC059500</strain>
    </source>
</reference>
<dbReference type="Gene3D" id="1.10.490.110">
    <property type="entry name" value="Uncharacterized conserved protein DUF2267"/>
    <property type="match status" value="1"/>
</dbReference>
<dbReference type="EMBL" id="JBHYTS010000029">
    <property type="protein sequence ID" value="MFE1752740.1"/>
    <property type="molecule type" value="Genomic_DNA"/>
</dbReference>
<evidence type="ECO:0000313" key="2">
    <source>
        <dbReference type="Proteomes" id="UP001599756"/>
    </source>
</evidence>
<gene>
    <name evidence="1" type="ORF">ACFW88_19715</name>
</gene>
<proteinExistence type="predicted"/>
<dbReference type="InterPro" id="IPR038282">
    <property type="entry name" value="DUF2267_sf"/>
</dbReference>
<evidence type="ECO:0000313" key="1">
    <source>
        <dbReference type="EMBL" id="MFE1752740.1"/>
    </source>
</evidence>
<dbReference type="RefSeq" id="WP_381825464.1">
    <property type="nucleotide sequence ID" value="NZ_JBHYTS010000029.1"/>
</dbReference>
<dbReference type="Pfam" id="PF10025">
    <property type="entry name" value="DUF2267"/>
    <property type="match status" value="1"/>
</dbReference>
<accession>A0ABW6H821</accession>
<name>A0ABW6H821_9ACTN</name>
<dbReference type="InterPro" id="IPR018727">
    <property type="entry name" value="DUF2267"/>
</dbReference>
<protein>
    <submittedName>
        <fullName evidence="1">DUF2267 domain-containing protein</fullName>
    </submittedName>
</protein>
<dbReference type="Proteomes" id="UP001599756">
    <property type="component" value="Unassembled WGS sequence"/>
</dbReference>
<comment type="caution">
    <text evidence="1">The sequence shown here is derived from an EMBL/GenBank/DDBJ whole genome shotgun (WGS) entry which is preliminary data.</text>
</comment>
<keyword evidence="2" id="KW-1185">Reference proteome</keyword>